<sequence length="164" mass="18781">MDFWSQFWATMWGALAGAVVAGVLSWWVATSTLKSQASQRYEDNLDTALAKLFEAIARHISDIERWLRSGMRDITMAPFVSRLQVDVDIAWMAAKSKEDATVMLFVAKVLYVLPKTKLEWRLTELPNLVENVRAWRTDEVTTDQIVGYLDRLAESADRNVRLEL</sequence>
<proteinExistence type="predicted"/>
<evidence type="ECO:0000256" key="1">
    <source>
        <dbReference type="SAM" id="Phobius"/>
    </source>
</evidence>
<keyword evidence="1" id="KW-1133">Transmembrane helix</keyword>
<accession>A0A6L9Y2E6</accession>
<dbReference type="RefSeq" id="WP_163291335.1">
    <property type="nucleotide sequence ID" value="NZ_JAAGWY010000005.1"/>
</dbReference>
<keyword evidence="1" id="KW-0472">Membrane</keyword>
<keyword evidence="1" id="KW-0812">Transmembrane</keyword>
<comment type="caution">
    <text evidence="2">The sequence shown here is derived from an EMBL/GenBank/DDBJ whole genome shotgun (WGS) entry which is preliminary data.</text>
</comment>
<gene>
    <name evidence="2" type="ORF">G3T36_18500</name>
</gene>
<reference evidence="2 3" key="1">
    <citation type="journal article" date="2014" name="J. Microbiol.">
        <title>Diaminobutyricibacter tongyongensis gen. nov., sp. nov. and Homoserinibacter gongjuensis gen. nov., sp. nov. belong to the family Microbacteriaceae.</title>
        <authorList>
            <person name="Kim S.J."/>
            <person name="Ahn J.H."/>
            <person name="Weon H.Y."/>
            <person name="Hamada M."/>
            <person name="Suzuki K."/>
            <person name="Kwon S.W."/>
        </authorList>
    </citation>
    <scope>NUCLEOTIDE SEQUENCE [LARGE SCALE GENOMIC DNA]</scope>
    <source>
        <strain evidence="2 3">NBRC 108724</strain>
    </source>
</reference>
<name>A0A6L9Y2E6_9MICO</name>
<dbReference type="EMBL" id="JAAGWY010000005">
    <property type="protein sequence ID" value="NEN07851.1"/>
    <property type="molecule type" value="Genomic_DNA"/>
</dbReference>
<evidence type="ECO:0000313" key="2">
    <source>
        <dbReference type="EMBL" id="NEN07851.1"/>
    </source>
</evidence>
<keyword evidence="3" id="KW-1185">Reference proteome</keyword>
<dbReference type="Proteomes" id="UP000474967">
    <property type="component" value="Unassembled WGS sequence"/>
</dbReference>
<protein>
    <submittedName>
        <fullName evidence="2">Uncharacterized protein</fullName>
    </submittedName>
</protein>
<evidence type="ECO:0000313" key="3">
    <source>
        <dbReference type="Proteomes" id="UP000474967"/>
    </source>
</evidence>
<dbReference type="AlphaFoldDB" id="A0A6L9Y2E6"/>
<organism evidence="2 3">
    <name type="scientific">Leifsonia tongyongensis</name>
    <dbReference type="NCBI Taxonomy" id="1268043"/>
    <lineage>
        <taxon>Bacteria</taxon>
        <taxon>Bacillati</taxon>
        <taxon>Actinomycetota</taxon>
        <taxon>Actinomycetes</taxon>
        <taxon>Micrococcales</taxon>
        <taxon>Microbacteriaceae</taxon>
        <taxon>Leifsonia</taxon>
    </lineage>
</organism>
<feature type="transmembrane region" description="Helical" evidence="1">
    <location>
        <begin position="6"/>
        <end position="29"/>
    </location>
</feature>